<evidence type="ECO:0000313" key="6">
    <source>
        <dbReference type="Proteomes" id="UP000002630"/>
    </source>
</evidence>
<dbReference type="PANTHER" id="PTHR12305">
    <property type="entry name" value="PHOSPHATASE WITH HOMOLOGY TO TENSIN"/>
    <property type="match status" value="1"/>
</dbReference>
<dbReference type="eggNOG" id="KOG2283">
    <property type="taxonomic scope" value="Eukaryota"/>
</dbReference>
<sequence>MKKKRPQHSRHQKMSVARGKSDGMVLARRDRDPSWKWWKKRPESAGPSNGKSTFGAVLRPFKVVSTQNMRFMEDGFDLDVVYVTKRIIVHGVPNVSADPLYEDPRTEVRRLLDKYHCDRYKVYNFASELAQMTPPTHRMDTRVERYPFTDDTCPPLESVVDFCENAKAWLDAHDDNVVSLHCKAGKGRAGIMAACLMVRMGETAQAAVARYDATQGAAIKRAGVNHRAWVFLYERLIREVWGLRETIGTVSGQNPGLKAPPRLATSIRDVSLQLKVPPRQRRWKQILHHPSCAVYQQTPAGKALVHRARMPSVSPRKRGQENSVFAAALPRSVVVEGTFQVVVSAATGLFGMAKNVLDVWCNTTFLEEDGGRELFTFTENDLPPGPLAKRLLAANVSVVLTHTPPDAPSPDHRHVHAVNWEGMDCLDGVEPDATPTSGALTLIGQVGHSVTPDTDPEEASDESMYENMVTGNHHTAGPPDVYNSPAKGLAQTSSDDEDDRRRFYFSDDDDDESAKGTPARSHASLRLASGVGSLRILASPPKWSIQDPHGIFASGGGGFTTPKSTKLPSPMRSCPRSAISSKRERLNERTDEREALARQQSAAAPHGLPRWTSSGSKAKAITSGSSQRIHDLPLAGDAAAGQQQQQQQQESPAPWATTNGPLMLRASPAPAGAADGAAGGACVPGDAASSGGGGVAKKPWAFVAPGSGPASGPAAARAVELNVAPERDPPSSSGFRRPSPAVKLFLDAVSARSFEDPQSSRQTSGRGSEQGQVWSDASVCSDGEGDAEQEEREQQEQQGTTAATTSALVRSAAGGGPAVSSALPAHPRGAAAETRMVVAVGANGDVFDSMRPFESEGVESFQPLNQRRWPPPRGIVAGVEEVQGALESPGGAGEQRTHAASHARRHGSTGSTGMSWGEDAKLALARKRLQWERSRRGASEGGSQSLRLHAALVAKREAELLAIETDVKQAVRILEERIARRESAEAALRQWRRQLPPKAYNDVMSCLAGNQSFGLYGSG</sequence>
<dbReference type="Gene3D" id="3.90.190.10">
    <property type="entry name" value="Protein tyrosine phosphatase superfamily"/>
    <property type="match status" value="1"/>
</dbReference>
<feature type="domain" description="Tyrosine specific protein phosphatases" evidence="3">
    <location>
        <begin position="160"/>
        <end position="224"/>
    </location>
</feature>
<feature type="compositionally biased region" description="Acidic residues" evidence="2">
    <location>
        <begin position="783"/>
        <end position="793"/>
    </location>
</feature>
<name>D7FKS4_ECTSI</name>
<feature type="region of interest" description="Disordered" evidence="2">
    <location>
        <begin position="469"/>
        <end position="522"/>
    </location>
</feature>
<evidence type="ECO:0008006" key="7">
    <source>
        <dbReference type="Google" id="ProtNLM"/>
    </source>
</evidence>
<feature type="compositionally biased region" description="Polar residues" evidence="2">
    <location>
        <begin position="611"/>
        <end position="627"/>
    </location>
</feature>
<feature type="compositionally biased region" description="Low complexity" evidence="2">
    <location>
        <begin position="796"/>
        <end position="805"/>
    </location>
</feature>
<evidence type="ECO:0000259" key="4">
    <source>
        <dbReference type="PROSITE" id="PS51181"/>
    </source>
</evidence>
<feature type="region of interest" description="Disordered" evidence="2">
    <location>
        <begin position="885"/>
        <end position="916"/>
    </location>
</feature>
<feature type="domain" description="Phosphatase tensin-type" evidence="4">
    <location>
        <begin position="69"/>
        <end position="240"/>
    </location>
</feature>
<keyword evidence="1" id="KW-0378">Hydrolase</keyword>
<reference evidence="5 6" key="1">
    <citation type="journal article" date="2010" name="Nature">
        <title>The Ectocarpus genome and the independent evolution of multicellularity in brown algae.</title>
        <authorList>
            <person name="Cock J.M."/>
            <person name="Sterck L."/>
            <person name="Rouze P."/>
            <person name="Scornet D."/>
            <person name="Allen A.E."/>
            <person name="Amoutzias G."/>
            <person name="Anthouard V."/>
            <person name="Artiguenave F."/>
            <person name="Aury J.M."/>
            <person name="Badger J.H."/>
            <person name="Beszteri B."/>
            <person name="Billiau K."/>
            <person name="Bonnet E."/>
            <person name="Bothwell J.H."/>
            <person name="Bowler C."/>
            <person name="Boyen C."/>
            <person name="Brownlee C."/>
            <person name="Carrano C.J."/>
            <person name="Charrier B."/>
            <person name="Cho G.Y."/>
            <person name="Coelho S.M."/>
            <person name="Collen J."/>
            <person name="Corre E."/>
            <person name="Da Silva C."/>
            <person name="Delage L."/>
            <person name="Delaroque N."/>
            <person name="Dittami S.M."/>
            <person name="Doulbeau S."/>
            <person name="Elias M."/>
            <person name="Farnham G."/>
            <person name="Gachon C.M."/>
            <person name="Gschloessl B."/>
            <person name="Heesch S."/>
            <person name="Jabbari K."/>
            <person name="Jubin C."/>
            <person name="Kawai H."/>
            <person name="Kimura K."/>
            <person name="Kloareg B."/>
            <person name="Kupper F.C."/>
            <person name="Lang D."/>
            <person name="Le Bail A."/>
            <person name="Leblanc C."/>
            <person name="Lerouge P."/>
            <person name="Lohr M."/>
            <person name="Lopez P.J."/>
            <person name="Martens C."/>
            <person name="Maumus F."/>
            <person name="Michel G."/>
            <person name="Miranda-Saavedra D."/>
            <person name="Morales J."/>
            <person name="Moreau H."/>
            <person name="Motomura T."/>
            <person name="Nagasato C."/>
            <person name="Napoli C.A."/>
            <person name="Nelson D.R."/>
            <person name="Nyvall-Collen P."/>
            <person name="Peters A.F."/>
            <person name="Pommier C."/>
            <person name="Potin P."/>
            <person name="Poulain J."/>
            <person name="Quesneville H."/>
            <person name="Read B."/>
            <person name="Rensing S.A."/>
            <person name="Ritter A."/>
            <person name="Rousvoal S."/>
            <person name="Samanta M."/>
            <person name="Samson G."/>
            <person name="Schroeder D.C."/>
            <person name="Segurens B."/>
            <person name="Strittmatter M."/>
            <person name="Tonon T."/>
            <person name="Tregear J.W."/>
            <person name="Valentin K."/>
            <person name="von Dassow P."/>
            <person name="Yamagishi T."/>
            <person name="Van de Peer Y."/>
            <person name="Wincker P."/>
        </authorList>
    </citation>
    <scope>NUCLEOTIDE SEQUENCE [LARGE SCALE GENOMIC DNA]</scope>
    <source>
        <strain evidence="6">Ec32 / CCAP1310/4</strain>
    </source>
</reference>
<dbReference type="STRING" id="2880.D7FKS4"/>
<organism evidence="5 6">
    <name type="scientific">Ectocarpus siliculosus</name>
    <name type="common">Brown alga</name>
    <name type="synonym">Conferva siliculosa</name>
    <dbReference type="NCBI Taxonomy" id="2880"/>
    <lineage>
        <taxon>Eukaryota</taxon>
        <taxon>Sar</taxon>
        <taxon>Stramenopiles</taxon>
        <taxon>Ochrophyta</taxon>
        <taxon>PX clade</taxon>
        <taxon>Phaeophyceae</taxon>
        <taxon>Ectocarpales</taxon>
        <taxon>Ectocarpaceae</taxon>
        <taxon>Ectocarpus</taxon>
    </lineage>
</organism>
<feature type="region of interest" description="Disordered" evidence="2">
    <location>
        <begin position="752"/>
        <end position="826"/>
    </location>
</feature>
<evidence type="ECO:0000256" key="1">
    <source>
        <dbReference type="ARBA" id="ARBA00022801"/>
    </source>
</evidence>
<dbReference type="EMBL" id="FN648046">
    <property type="protein sequence ID" value="CBJ29473.1"/>
    <property type="molecule type" value="Genomic_DNA"/>
</dbReference>
<feature type="compositionally biased region" description="Low complexity" evidence="2">
    <location>
        <begin position="666"/>
        <end position="689"/>
    </location>
</feature>
<keyword evidence="6" id="KW-1185">Reference proteome</keyword>
<dbReference type="InParanoid" id="D7FKS4"/>
<dbReference type="SUPFAM" id="SSF52799">
    <property type="entry name" value="(Phosphotyrosine protein) phosphatases II"/>
    <property type="match status" value="1"/>
</dbReference>
<dbReference type="InterPro" id="IPR051281">
    <property type="entry name" value="Dual-spec_lipid-protein_phosph"/>
</dbReference>
<dbReference type="InterPro" id="IPR029023">
    <property type="entry name" value="Tensin_phosphatase"/>
</dbReference>
<gene>
    <name evidence="5" type="ORF">Esi_0147_0079</name>
</gene>
<protein>
    <recommendedName>
        <fullName evidence="7">Phosphatidylinositol-3,4,5-trisphosphate 3-phosphatase</fullName>
    </recommendedName>
</protein>
<feature type="compositionally biased region" description="Low complexity" evidence="2">
    <location>
        <begin position="730"/>
        <end position="740"/>
    </location>
</feature>
<dbReference type="Proteomes" id="UP000002630">
    <property type="component" value="Linkage Group LG11"/>
</dbReference>
<feature type="compositionally biased region" description="Basic and acidic residues" evidence="2">
    <location>
        <begin position="581"/>
        <end position="596"/>
    </location>
</feature>
<accession>D7FKS4</accession>
<dbReference type="GO" id="GO:0005829">
    <property type="term" value="C:cytosol"/>
    <property type="evidence" value="ECO:0007669"/>
    <property type="project" value="TreeGrafter"/>
</dbReference>
<feature type="region of interest" description="Disordered" evidence="2">
    <location>
        <begin position="554"/>
        <end position="740"/>
    </location>
</feature>
<feature type="compositionally biased region" description="Low complexity" evidence="2">
    <location>
        <begin position="696"/>
        <end position="716"/>
    </location>
</feature>
<feature type="compositionally biased region" description="Polar residues" evidence="2">
    <location>
        <begin position="756"/>
        <end position="775"/>
    </location>
</feature>
<dbReference type="GO" id="GO:0016314">
    <property type="term" value="F:phosphatidylinositol-3,4,5-trisphosphate 3-phosphatase activity"/>
    <property type="evidence" value="ECO:0007669"/>
    <property type="project" value="TreeGrafter"/>
</dbReference>
<feature type="compositionally biased region" description="Basic residues" evidence="2">
    <location>
        <begin position="1"/>
        <end position="13"/>
    </location>
</feature>
<dbReference type="EMBL" id="FN649736">
    <property type="protein sequence ID" value="CBJ29473.1"/>
    <property type="molecule type" value="Genomic_DNA"/>
</dbReference>
<dbReference type="InterPro" id="IPR029021">
    <property type="entry name" value="Prot-tyrosine_phosphatase-like"/>
</dbReference>
<proteinExistence type="predicted"/>
<dbReference type="InterPro" id="IPR057023">
    <property type="entry name" value="PTP-SAK"/>
</dbReference>
<evidence type="ECO:0000313" key="5">
    <source>
        <dbReference type="EMBL" id="CBJ29473.1"/>
    </source>
</evidence>
<evidence type="ECO:0000256" key="2">
    <source>
        <dbReference type="SAM" id="MobiDB-lite"/>
    </source>
</evidence>
<dbReference type="Pfam" id="PF22784">
    <property type="entry name" value="PTP-SAK"/>
    <property type="match status" value="1"/>
</dbReference>
<feature type="region of interest" description="Disordered" evidence="2">
    <location>
        <begin position="1"/>
        <end position="25"/>
    </location>
</feature>
<evidence type="ECO:0000259" key="3">
    <source>
        <dbReference type="PROSITE" id="PS50056"/>
    </source>
</evidence>
<dbReference type="AlphaFoldDB" id="D7FKS4"/>
<dbReference type="PROSITE" id="PS51181">
    <property type="entry name" value="PPASE_TENSIN"/>
    <property type="match status" value="1"/>
</dbReference>
<dbReference type="InterPro" id="IPR000387">
    <property type="entry name" value="Tyr_Pase_dom"/>
</dbReference>
<dbReference type="PROSITE" id="PS50056">
    <property type="entry name" value="TYR_PHOSPHATASE_2"/>
    <property type="match status" value="1"/>
</dbReference>
<dbReference type="OrthoDB" id="16692at2759"/>